<dbReference type="EMBL" id="GG698904">
    <property type="protein sequence ID" value="EEU42788.1"/>
    <property type="molecule type" value="Genomic_DNA"/>
</dbReference>
<dbReference type="Proteomes" id="UP000005206">
    <property type="component" value="Chromosome 8"/>
</dbReference>
<keyword evidence="1" id="KW-0175">Coiled coil</keyword>
<dbReference type="KEGG" id="nhe:NECHADRAFT_83997"/>
<keyword evidence="4" id="KW-1185">Reference proteome</keyword>
<dbReference type="VEuPathDB" id="FungiDB:NECHADRAFT_83997"/>
<dbReference type="InParanoid" id="C7YZE0"/>
<proteinExistence type="predicted"/>
<evidence type="ECO:0000313" key="4">
    <source>
        <dbReference type="Proteomes" id="UP000005206"/>
    </source>
</evidence>
<sequence>MEEYMQDLTHDLDEDALEIEDTPEVDDLENAHRPDDDVTVDEHTSYEDVPEDVVAPDEVVPPAPTTPDRPIQQHPLPPTVDNTDLNNEHIANHWATVEEMRIAQARRYMAAEYRDHLHRQAGPHMRRTRDVAARDDRARLNAELIEIVASVHPNAPRARLRAISRYRCQTCGCWTGRTRATPTECIIWTVSLSLATDETPDLRQTLANAEDHVRSGRAECGRERDEAEERAEILRHRRVANENNTESRVRELRHYRRAEHYGRLEQEMLLFFSEGVE</sequence>
<accession>C7YZE0</accession>
<feature type="compositionally biased region" description="Acidic residues" evidence="2">
    <location>
        <begin position="12"/>
        <end position="28"/>
    </location>
</feature>
<feature type="coiled-coil region" evidence="1">
    <location>
        <begin position="217"/>
        <end position="244"/>
    </location>
</feature>
<protein>
    <submittedName>
        <fullName evidence="3">Uncharacterized protein</fullName>
    </submittedName>
</protein>
<evidence type="ECO:0000256" key="2">
    <source>
        <dbReference type="SAM" id="MobiDB-lite"/>
    </source>
</evidence>
<dbReference type="OrthoDB" id="5103132at2759"/>
<dbReference type="GeneID" id="9667578"/>
<gene>
    <name evidence="3" type="ORF">NECHADRAFT_83997</name>
</gene>
<dbReference type="AlphaFoldDB" id="C7YZE0"/>
<reference evidence="3 4" key="1">
    <citation type="journal article" date="2009" name="PLoS Genet.">
        <title>The genome of Nectria haematococca: contribution of supernumerary chromosomes to gene expansion.</title>
        <authorList>
            <person name="Coleman J.J."/>
            <person name="Rounsley S.D."/>
            <person name="Rodriguez-Carres M."/>
            <person name="Kuo A."/>
            <person name="Wasmann C.C."/>
            <person name="Grimwood J."/>
            <person name="Schmutz J."/>
            <person name="Taga M."/>
            <person name="White G.J."/>
            <person name="Zhou S."/>
            <person name="Schwartz D.C."/>
            <person name="Freitag M."/>
            <person name="Ma L.J."/>
            <person name="Danchin E.G."/>
            <person name="Henrissat B."/>
            <person name="Coutinho P.M."/>
            <person name="Nelson D.R."/>
            <person name="Straney D."/>
            <person name="Napoli C.A."/>
            <person name="Barker B.M."/>
            <person name="Gribskov M."/>
            <person name="Rep M."/>
            <person name="Kroken S."/>
            <person name="Molnar I."/>
            <person name="Rensing C."/>
            <person name="Kennell J.C."/>
            <person name="Zamora J."/>
            <person name="Farman M.L."/>
            <person name="Selker E.U."/>
            <person name="Salamov A."/>
            <person name="Shapiro H."/>
            <person name="Pangilinan J."/>
            <person name="Lindquist E."/>
            <person name="Lamers C."/>
            <person name="Grigoriev I.V."/>
            <person name="Geiser D.M."/>
            <person name="Covert S.F."/>
            <person name="Temporini E."/>
            <person name="Vanetten H.D."/>
        </authorList>
    </citation>
    <scope>NUCLEOTIDE SEQUENCE [LARGE SCALE GENOMIC DNA]</scope>
    <source>
        <strain evidence="4">ATCC MYA-4622 / CBS 123669 / FGSC 9596 / NRRL 45880 / 77-13-4</strain>
    </source>
</reference>
<evidence type="ECO:0000256" key="1">
    <source>
        <dbReference type="SAM" id="Coils"/>
    </source>
</evidence>
<dbReference type="HOGENOM" id="CLU_1005064_0_0_1"/>
<feature type="region of interest" description="Disordered" evidence="2">
    <location>
        <begin position="1"/>
        <end position="85"/>
    </location>
</feature>
<name>C7YZE0_FUSV7</name>
<feature type="compositionally biased region" description="Basic and acidic residues" evidence="2">
    <location>
        <begin position="29"/>
        <end position="46"/>
    </location>
</feature>
<organism evidence="3 4">
    <name type="scientific">Fusarium vanettenii (strain ATCC MYA-4622 / CBS 123669 / FGSC 9596 / NRRL 45880 / 77-13-4)</name>
    <name type="common">Fusarium solani subsp. pisi</name>
    <dbReference type="NCBI Taxonomy" id="660122"/>
    <lineage>
        <taxon>Eukaryota</taxon>
        <taxon>Fungi</taxon>
        <taxon>Dikarya</taxon>
        <taxon>Ascomycota</taxon>
        <taxon>Pezizomycotina</taxon>
        <taxon>Sordariomycetes</taxon>
        <taxon>Hypocreomycetidae</taxon>
        <taxon>Hypocreales</taxon>
        <taxon>Nectriaceae</taxon>
        <taxon>Fusarium</taxon>
        <taxon>Fusarium solani species complex</taxon>
        <taxon>Fusarium vanettenii</taxon>
    </lineage>
</organism>
<dbReference type="RefSeq" id="XP_003048501.1">
    <property type="nucleotide sequence ID" value="XM_003048455.1"/>
</dbReference>
<evidence type="ECO:0000313" key="3">
    <source>
        <dbReference type="EMBL" id="EEU42788.1"/>
    </source>
</evidence>